<comment type="caution">
    <text evidence="2">The sequence shown here is derived from an EMBL/GenBank/DDBJ whole genome shotgun (WGS) entry which is preliminary data.</text>
</comment>
<name>A0A9P5U5R9_9AGAR</name>
<evidence type="ECO:0000313" key="3">
    <source>
        <dbReference type="Proteomes" id="UP000772434"/>
    </source>
</evidence>
<dbReference type="PANTHER" id="PTHR12069:SF0">
    <property type="entry name" value="DNA-DIRECTED RNA POLYMERASE III SUBUNIT RPC5"/>
    <property type="match status" value="1"/>
</dbReference>
<keyword evidence="2" id="KW-0240">DNA-directed RNA polymerase</keyword>
<dbReference type="Pfam" id="PF04801">
    <property type="entry name" value="RPC5"/>
    <property type="match status" value="1"/>
</dbReference>
<keyword evidence="2" id="KW-0804">Transcription</keyword>
<accession>A0A9P5U5R9</accession>
<dbReference type="OrthoDB" id="340681at2759"/>
<proteinExistence type="predicted"/>
<dbReference type="Proteomes" id="UP000772434">
    <property type="component" value="Unassembled WGS sequence"/>
</dbReference>
<gene>
    <name evidence="2" type="ORF">BDP27DRAFT_1422317</name>
</gene>
<dbReference type="GO" id="GO:0042797">
    <property type="term" value="P:tRNA transcription by RNA polymerase III"/>
    <property type="evidence" value="ECO:0007669"/>
    <property type="project" value="TreeGrafter"/>
</dbReference>
<feature type="compositionally biased region" description="Acidic residues" evidence="1">
    <location>
        <begin position="163"/>
        <end position="178"/>
    </location>
</feature>
<organism evidence="2 3">
    <name type="scientific">Rhodocollybia butyracea</name>
    <dbReference type="NCBI Taxonomy" id="206335"/>
    <lineage>
        <taxon>Eukaryota</taxon>
        <taxon>Fungi</taxon>
        <taxon>Dikarya</taxon>
        <taxon>Basidiomycota</taxon>
        <taxon>Agaricomycotina</taxon>
        <taxon>Agaricomycetes</taxon>
        <taxon>Agaricomycetidae</taxon>
        <taxon>Agaricales</taxon>
        <taxon>Marasmiineae</taxon>
        <taxon>Omphalotaceae</taxon>
        <taxon>Rhodocollybia</taxon>
    </lineage>
</organism>
<protein>
    <submittedName>
        <fullName evidence="2">DNA-directed RNA polymerase III subunit Rpc5</fullName>
    </submittedName>
</protein>
<feature type="region of interest" description="Disordered" evidence="1">
    <location>
        <begin position="153"/>
        <end position="210"/>
    </location>
</feature>
<sequence length="282" mass="31869">MDHDDEIISRIPIRLSNRLSLQIHQFPLLSRPLQPPPSAEASGKRITARIKPQARILEIHVPADTRPEVFNSERARELGKNQLEDDREKNQESKGKRREGEEPRLAEIRMRSEEIPQRAAQMLGIVHNNELHLHPIDATHQFRPTLTYLDITSRKSRRRGGDESDSDSDDGPPPDPDEISLPAVAPKKKEKKASTAGEAKEVQVSAKKTDDKAGNFAQLSNARREMIALLRAEQEESWQSLEFCGTQTEEASHSLDNFFSYNSADLHCSTDVTTFLRTAQKP</sequence>
<dbReference type="EMBL" id="JADNRY010000065">
    <property type="protein sequence ID" value="KAF9068085.1"/>
    <property type="molecule type" value="Genomic_DNA"/>
</dbReference>
<evidence type="ECO:0000313" key="2">
    <source>
        <dbReference type="EMBL" id="KAF9068085.1"/>
    </source>
</evidence>
<dbReference type="GO" id="GO:0005666">
    <property type="term" value="C:RNA polymerase III complex"/>
    <property type="evidence" value="ECO:0007669"/>
    <property type="project" value="TreeGrafter"/>
</dbReference>
<feature type="region of interest" description="Disordered" evidence="1">
    <location>
        <begin position="61"/>
        <end position="109"/>
    </location>
</feature>
<reference evidence="2" key="1">
    <citation type="submission" date="2020-11" db="EMBL/GenBank/DDBJ databases">
        <authorList>
            <consortium name="DOE Joint Genome Institute"/>
            <person name="Ahrendt S."/>
            <person name="Riley R."/>
            <person name="Andreopoulos W."/>
            <person name="Labutti K."/>
            <person name="Pangilinan J."/>
            <person name="Ruiz-Duenas F.J."/>
            <person name="Barrasa J.M."/>
            <person name="Sanchez-Garcia M."/>
            <person name="Camarero S."/>
            <person name="Miyauchi S."/>
            <person name="Serrano A."/>
            <person name="Linde D."/>
            <person name="Babiker R."/>
            <person name="Drula E."/>
            <person name="Ayuso-Fernandez I."/>
            <person name="Pacheco R."/>
            <person name="Padilla G."/>
            <person name="Ferreira P."/>
            <person name="Barriuso J."/>
            <person name="Kellner H."/>
            <person name="Castanera R."/>
            <person name="Alfaro M."/>
            <person name="Ramirez L."/>
            <person name="Pisabarro A.G."/>
            <person name="Kuo A."/>
            <person name="Tritt A."/>
            <person name="Lipzen A."/>
            <person name="He G."/>
            <person name="Yan M."/>
            <person name="Ng V."/>
            <person name="Cullen D."/>
            <person name="Martin F."/>
            <person name="Rosso M.-N."/>
            <person name="Henrissat B."/>
            <person name="Hibbett D."/>
            <person name="Martinez A.T."/>
            <person name="Grigoriev I.V."/>
        </authorList>
    </citation>
    <scope>NUCLEOTIDE SEQUENCE</scope>
    <source>
        <strain evidence="2">AH 40177</strain>
    </source>
</reference>
<dbReference type="AlphaFoldDB" id="A0A9P5U5R9"/>
<dbReference type="PANTHER" id="PTHR12069">
    <property type="entry name" value="DNA-DIRECTED RNA POLYMERASES III 80 KDA POLYPEPTIDE RNA POLYMERASE III SUBUNIT 5"/>
    <property type="match status" value="1"/>
</dbReference>
<evidence type="ECO:0000256" key="1">
    <source>
        <dbReference type="SAM" id="MobiDB-lite"/>
    </source>
</evidence>
<dbReference type="InterPro" id="IPR006886">
    <property type="entry name" value="RNA_pol_III_Rpc5"/>
</dbReference>
<keyword evidence="3" id="KW-1185">Reference proteome</keyword>